<proteinExistence type="predicted"/>
<organism evidence="1 2">
    <name type="scientific">Caulobacter phage CcrSC</name>
    <dbReference type="NCBI Taxonomy" id="2283272"/>
    <lineage>
        <taxon>Viruses</taxon>
        <taxon>Duplodnaviria</taxon>
        <taxon>Heunggongvirae</taxon>
        <taxon>Uroviricota</taxon>
        <taxon>Caudoviricetes</taxon>
        <taxon>Jeanschmidtviridae</taxon>
        <taxon>Bertelyvirus</taxon>
        <taxon>Bertelyvirus SC</taxon>
    </lineage>
</organism>
<protein>
    <submittedName>
        <fullName evidence="1">Uncharacterized protein</fullName>
    </submittedName>
</protein>
<dbReference type="Proteomes" id="UP000259683">
    <property type="component" value="Segment"/>
</dbReference>
<evidence type="ECO:0000313" key="2">
    <source>
        <dbReference type="Proteomes" id="UP000259683"/>
    </source>
</evidence>
<evidence type="ECO:0000313" key="1">
    <source>
        <dbReference type="EMBL" id="AXQ70066.1"/>
    </source>
</evidence>
<accession>A0A385EEI1</accession>
<sequence length="241" mass="25757">MFTSIRAADPQDPRPQLTDEATLRAAIATTLPLYVALAKTRGADLVGDQISFALEVALKKARTSDGDWAWNAARLMEDAFGLPGDGKLLALVETTIARLKIEWESLTRAWVMRTGYRIPAALDEKVEAVVNGVPVVGKIVGVSRALGVAYMDNEAHTETYRIDGEDIIANYTQGRFSPETPVLGSRYEDAPALAAAAEAARGKTRKLPAAPSDDAASRQQRIADAYRNGSFGADLDGPGAA</sequence>
<gene>
    <name evidence="1" type="ORF">CcrSC_gp484</name>
</gene>
<dbReference type="EMBL" id="MH588547">
    <property type="protein sequence ID" value="AXQ70066.1"/>
    <property type="molecule type" value="Genomic_DNA"/>
</dbReference>
<name>A0A385EEI1_9CAUD</name>
<keyword evidence="2" id="KW-1185">Reference proteome</keyword>
<reference evidence="1" key="2">
    <citation type="submission" date="2021-07" db="EMBL/GenBank/DDBJ databases">
        <title>Giant CbK-like Caulobacter bacteriophages have genetically divergent genomes.</title>
        <authorList>
            <person name="Wilson K."/>
            <person name="Ely B."/>
        </authorList>
    </citation>
    <scope>NUCLEOTIDE SEQUENCE</scope>
</reference>
<reference evidence="1" key="1">
    <citation type="submission" date="2018-07" db="EMBL/GenBank/DDBJ databases">
        <authorList>
            <person name="Wilson K.M."/>
            <person name="Ely B."/>
        </authorList>
    </citation>
    <scope>NUCLEOTIDE SEQUENCE</scope>
</reference>